<gene>
    <name evidence="3" type="primary">Hdlbp_3</name>
    <name evidence="3" type="ORF">NPIL_89801</name>
</gene>
<comment type="caution">
    <text evidence="3">The sequence shown here is derived from an EMBL/GenBank/DDBJ whole genome shotgun (WGS) entry which is preliminary data.</text>
</comment>
<protein>
    <submittedName>
        <fullName evidence="3">Vigilin</fullName>
    </submittedName>
</protein>
<dbReference type="GO" id="GO:0010468">
    <property type="term" value="P:regulation of gene expression"/>
    <property type="evidence" value="ECO:0007669"/>
    <property type="project" value="UniProtKB-ARBA"/>
</dbReference>
<dbReference type="AlphaFoldDB" id="A0A8X6N1F8"/>
<dbReference type="EMBL" id="BMAW01052957">
    <property type="protein sequence ID" value="GFS88411.1"/>
    <property type="molecule type" value="Genomic_DNA"/>
</dbReference>
<evidence type="ECO:0000313" key="4">
    <source>
        <dbReference type="Proteomes" id="UP000887013"/>
    </source>
</evidence>
<evidence type="ECO:0000259" key="2">
    <source>
        <dbReference type="Pfam" id="PF00013"/>
    </source>
</evidence>
<dbReference type="InterPro" id="IPR004088">
    <property type="entry name" value="KH_dom_type_1"/>
</dbReference>
<dbReference type="OrthoDB" id="10027144at2759"/>
<keyword evidence="1" id="KW-0694">RNA-binding</keyword>
<dbReference type="Gene3D" id="3.30.1370.10">
    <property type="entry name" value="K Homology domain, type 1"/>
    <property type="match status" value="1"/>
</dbReference>
<dbReference type="Pfam" id="PF00013">
    <property type="entry name" value="KH_1"/>
    <property type="match status" value="1"/>
</dbReference>
<dbReference type="InterPro" id="IPR036612">
    <property type="entry name" value="KH_dom_type_1_sf"/>
</dbReference>
<reference evidence="3" key="1">
    <citation type="submission" date="2020-08" db="EMBL/GenBank/DDBJ databases">
        <title>Multicomponent nature underlies the extraordinary mechanical properties of spider dragline silk.</title>
        <authorList>
            <person name="Kono N."/>
            <person name="Nakamura H."/>
            <person name="Mori M."/>
            <person name="Yoshida Y."/>
            <person name="Ohtoshi R."/>
            <person name="Malay A.D."/>
            <person name="Moran D.A.P."/>
            <person name="Tomita M."/>
            <person name="Numata K."/>
            <person name="Arakawa K."/>
        </authorList>
    </citation>
    <scope>NUCLEOTIDE SEQUENCE</scope>
</reference>
<evidence type="ECO:0000256" key="1">
    <source>
        <dbReference type="PROSITE-ProRule" id="PRU00117"/>
    </source>
</evidence>
<accession>A0A8X6N1F8</accession>
<organism evidence="3 4">
    <name type="scientific">Nephila pilipes</name>
    <name type="common">Giant wood spider</name>
    <name type="synonym">Nephila maculata</name>
    <dbReference type="NCBI Taxonomy" id="299642"/>
    <lineage>
        <taxon>Eukaryota</taxon>
        <taxon>Metazoa</taxon>
        <taxon>Ecdysozoa</taxon>
        <taxon>Arthropoda</taxon>
        <taxon>Chelicerata</taxon>
        <taxon>Arachnida</taxon>
        <taxon>Araneae</taxon>
        <taxon>Araneomorphae</taxon>
        <taxon>Entelegynae</taxon>
        <taxon>Araneoidea</taxon>
        <taxon>Nephilidae</taxon>
        <taxon>Nephila</taxon>
    </lineage>
</organism>
<evidence type="ECO:0000313" key="3">
    <source>
        <dbReference type="EMBL" id="GFS88411.1"/>
    </source>
</evidence>
<dbReference type="GO" id="GO:0003723">
    <property type="term" value="F:RNA binding"/>
    <property type="evidence" value="ECO:0007669"/>
    <property type="project" value="UniProtKB-UniRule"/>
</dbReference>
<name>A0A8X6N1F8_NEPPI</name>
<dbReference type="Proteomes" id="UP000887013">
    <property type="component" value="Unassembled WGS sequence"/>
</dbReference>
<feature type="domain" description="K Homology" evidence="2">
    <location>
        <begin position="30"/>
        <end position="82"/>
    </location>
</feature>
<dbReference type="CDD" id="cd22408">
    <property type="entry name" value="KH-I_Vigilin_rpt4"/>
    <property type="match status" value="1"/>
</dbReference>
<dbReference type="SUPFAM" id="SSF54791">
    <property type="entry name" value="Eukaryotic type KH-domain (KH-domain type I)"/>
    <property type="match status" value="1"/>
</dbReference>
<proteinExistence type="predicted"/>
<sequence>MKELEIKPKKMKQVIPKFETHTPEPTGLIDMHKYIIGPRGQTNQEILQETGVSVELPPLDVQFDTISLRGEQAKLGPALTLVYS</sequence>
<dbReference type="PROSITE" id="PS50084">
    <property type="entry name" value="KH_TYPE_1"/>
    <property type="match status" value="1"/>
</dbReference>
<keyword evidence="4" id="KW-1185">Reference proteome</keyword>